<reference evidence="1 2" key="1">
    <citation type="journal article" date="2014" name="Am. J. Bot.">
        <title>Genome assembly and annotation for red clover (Trifolium pratense; Fabaceae).</title>
        <authorList>
            <person name="Istvanek J."/>
            <person name="Jaros M."/>
            <person name="Krenek A."/>
            <person name="Repkova J."/>
        </authorList>
    </citation>
    <scope>NUCLEOTIDE SEQUENCE [LARGE SCALE GENOMIC DNA]</scope>
    <source>
        <strain evidence="2">cv. Tatra</strain>
        <tissue evidence="1">Young leaves</tissue>
    </source>
</reference>
<organism evidence="1 2">
    <name type="scientific">Trifolium pratense</name>
    <name type="common">Red clover</name>
    <dbReference type="NCBI Taxonomy" id="57577"/>
    <lineage>
        <taxon>Eukaryota</taxon>
        <taxon>Viridiplantae</taxon>
        <taxon>Streptophyta</taxon>
        <taxon>Embryophyta</taxon>
        <taxon>Tracheophyta</taxon>
        <taxon>Spermatophyta</taxon>
        <taxon>Magnoliopsida</taxon>
        <taxon>eudicotyledons</taxon>
        <taxon>Gunneridae</taxon>
        <taxon>Pentapetalae</taxon>
        <taxon>rosids</taxon>
        <taxon>fabids</taxon>
        <taxon>Fabales</taxon>
        <taxon>Fabaceae</taxon>
        <taxon>Papilionoideae</taxon>
        <taxon>50 kb inversion clade</taxon>
        <taxon>NPAAA clade</taxon>
        <taxon>Hologalegina</taxon>
        <taxon>IRL clade</taxon>
        <taxon>Trifolieae</taxon>
        <taxon>Trifolium</taxon>
    </lineage>
</organism>
<dbReference type="PANTHER" id="PTHR47123:SF15">
    <property type="entry name" value="F-BOX PROTEIN SKIP23"/>
    <property type="match status" value="1"/>
</dbReference>
<dbReference type="Proteomes" id="UP000236291">
    <property type="component" value="Unassembled WGS sequence"/>
</dbReference>
<dbReference type="EMBL" id="ASHM01056856">
    <property type="protein sequence ID" value="PNX88509.1"/>
    <property type="molecule type" value="Genomic_DNA"/>
</dbReference>
<comment type="caution">
    <text evidence="1">The sequence shown here is derived from an EMBL/GenBank/DDBJ whole genome shotgun (WGS) entry which is preliminary data.</text>
</comment>
<protein>
    <submittedName>
        <fullName evidence="1">F-box protein</fullName>
    </submittedName>
</protein>
<evidence type="ECO:0000313" key="1">
    <source>
        <dbReference type="EMBL" id="PNX88509.1"/>
    </source>
</evidence>
<sequence length="198" mass="22810">SAWTSKSISFVSDQFVPVGALPLSKIIIILPFKVPHFQFPLEDNNNITSLFYLSKQNIYLIKPPPQQQQTLPNRSWLIKTYIHNSTGKTQLLHPLFPTYSPLPFHHVIDFNRFSTLHLGTNFTFPIDNPSYAGDHYIYPKKVVIATSHREKPLVLGNLFRHCVQFKCGDENWNDFPGMQTKYLQDICLFKGQPFAFVG</sequence>
<proteinExistence type="predicted"/>
<dbReference type="InterPro" id="IPR051304">
    <property type="entry name" value="SCF_F-box_domain"/>
</dbReference>
<gene>
    <name evidence="1" type="ORF">L195_g044615</name>
</gene>
<dbReference type="PANTHER" id="PTHR47123">
    <property type="entry name" value="F-BOX PROTEIN SKIP23"/>
    <property type="match status" value="1"/>
</dbReference>
<feature type="non-terminal residue" evidence="1">
    <location>
        <position position="1"/>
    </location>
</feature>
<evidence type="ECO:0000313" key="2">
    <source>
        <dbReference type="Proteomes" id="UP000236291"/>
    </source>
</evidence>
<reference evidence="1 2" key="2">
    <citation type="journal article" date="2017" name="Front. Plant Sci.">
        <title>Gene Classification and Mining of Molecular Markers Useful in Red Clover (Trifolium pratense) Breeding.</title>
        <authorList>
            <person name="Istvanek J."/>
            <person name="Dluhosova J."/>
            <person name="Dluhos P."/>
            <person name="Patkova L."/>
            <person name="Nedelnik J."/>
            <person name="Repkova J."/>
        </authorList>
    </citation>
    <scope>NUCLEOTIDE SEQUENCE [LARGE SCALE GENOMIC DNA]</scope>
    <source>
        <strain evidence="2">cv. Tatra</strain>
        <tissue evidence="1">Young leaves</tissue>
    </source>
</reference>
<accession>A0A2K3MCL5</accession>
<name>A0A2K3MCL5_TRIPR</name>
<dbReference type="AlphaFoldDB" id="A0A2K3MCL5"/>